<dbReference type="Proteomes" id="UP000630528">
    <property type="component" value="Unassembled WGS sequence"/>
</dbReference>
<feature type="signal peptide" evidence="1">
    <location>
        <begin position="1"/>
        <end position="21"/>
    </location>
</feature>
<keyword evidence="1" id="KW-0732">Signal</keyword>
<dbReference type="Pfam" id="PF13663">
    <property type="entry name" value="DUF4148"/>
    <property type="match status" value="1"/>
</dbReference>
<sequence length="120" mass="12456">MQAKLALSALVFAAFAGNALADDPTVVNDTFHSTKTRAEVAADLSAYQLAGVNPWATWYQPLTTFHSTTTRAAVTGEYLASRNEVRALTGEDSGSAFLAQARGPALPVTTLAGTPAATAQ</sequence>
<dbReference type="InterPro" id="IPR025421">
    <property type="entry name" value="DUF4148"/>
</dbReference>
<gene>
    <name evidence="2" type="ORF">JJB11_25140</name>
</gene>
<reference evidence="2" key="2">
    <citation type="submission" date="2021-01" db="EMBL/GenBank/DDBJ databases">
        <authorList>
            <person name="Kang M."/>
        </authorList>
    </citation>
    <scope>NUCLEOTIDE SEQUENCE</scope>
    <source>
        <strain evidence="2">KACC 17527</strain>
    </source>
</reference>
<reference evidence="2" key="1">
    <citation type="journal article" date="2012" name="J. Microbiol. Biotechnol.">
        <title>Ramlibacter ginsenosidimutans sp. nov., with ginsenoside-converting activity.</title>
        <authorList>
            <person name="Wang L."/>
            <person name="An D.S."/>
            <person name="Kim S.G."/>
            <person name="Jin F.X."/>
            <person name="Kim S.C."/>
            <person name="Lee S.T."/>
            <person name="Im W.T."/>
        </authorList>
    </citation>
    <scope>NUCLEOTIDE SEQUENCE</scope>
    <source>
        <strain evidence="2">KACC 17527</strain>
    </source>
</reference>
<dbReference type="EMBL" id="JAEPWM010000019">
    <property type="protein sequence ID" value="MBK6009398.1"/>
    <property type="molecule type" value="Genomic_DNA"/>
</dbReference>
<accession>A0A934TY51</accession>
<organism evidence="2 3">
    <name type="scientific">Ramlibacter ginsenosidimutans</name>
    <dbReference type="NCBI Taxonomy" id="502333"/>
    <lineage>
        <taxon>Bacteria</taxon>
        <taxon>Pseudomonadati</taxon>
        <taxon>Pseudomonadota</taxon>
        <taxon>Betaproteobacteria</taxon>
        <taxon>Burkholderiales</taxon>
        <taxon>Comamonadaceae</taxon>
        <taxon>Ramlibacter</taxon>
    </lineage>
</organism>
<evidence type="ECO:0000256" key="1">
    <source>
        <dbReference type="SAM" id="SignalP"/>
    </source>
</evidence>
<name>A0A934TY51_9BURK</name>
<keyword evidence="3" id="KW-1185">Reference proteome</keyword>
<comment type="caution">
    <text evidence="2">The sequence shown here is derived from an EMBL/GenBank/DDBJ whole genome shotgun (WGS) entry which is preliminary data.</text>
</comment>
<dbReference type="RefSeq" id="WP_201177972.1">
    <property type="nucleotide sequence ID" value="NZ_JAEPWM010000019.1"/>
</dbReference>
<feature type="chain" id="PRO_5037555345" evidence="1">
    <location>
        <begin position="22"/>
        <end position="120"/>
    </location>
</feature>
<proteinExistence type="predicted"/>
<evidence type="ECO:0000313" key="2">
    <source>
        <dbReference type="EMBL" id="MBK6009398.1"/>
    </source>
</evidence>
<protein>
    <submittedName>
        <fullName evidence="2">DUF4148 domain-containing protein</fullName>
    </submittedName>
</protein>
<dbReference type="AlphaFoldDB" id="A0A934TY51"/>
<evidence type="ECO:0000313" key="3">
    <source>
        <dbReference type="Proteomes" id="UP000630528"/>
    </source>
</evidence>